<evidence type="ECO:0008006" key="4">
    <source>
        <dbReference type="Google" id="ProtNLM"/>
    </source>
</evidence>
<dbReference type="RefSeq" id="WP_158764610.1">
    <property type="nucleotide sequence ID" value="NZ_CP047045.1"/>
</dbReference>
<sequence length="349" mass="37760">MESDLLLKALIAVAPVLVLLTVFDRLDVFNLISLRDISLLTLAGGGAAAVSLLLNGQAMDGFPIGFSAFSRYVSPLIEETLKAAPILALFYYNRLGFKLDAAIAGFALGAGFSVAENLWFLFAVLDANVSAWLVRGFGTAVMHGGATALFAVISHEMTERQAEDAAAKYSFNPLLFLPGLAAAIVIHSTFNHFPNQPVLIMALTLMLVPVTLFLTLARSERATSQWLKTDEAAHRKALEDIRAGRFAESEAGRSLHQLVGRLGQGSAADAFAYLELKTELVLRAEELIRASMEGASIAIADADREKSSRLDALEQRLGKPVVTAISSRLGFTRNDLWELGRLRARIRSS</sequence>
<dbReference type="Pfam" id="PF13367">
    <property type="entry name" value="PrsW-protease"/>
    <property type="match status" value="1"/>
</dbReference>
<gene>
    <name evidence="2" type="ORF">DSM104635_00424</name>
</gene>
<keyword evidence="1" id="KW-1133">Transmembrane helix</keyword>
<dbReference type="AlphaFoldDB" id="A0A6I6MQ11"/>
<dbReference type="Proteomes" id="UP000431269">
    <property type="component" value="Chromosome"/>
</dbReference>
<feature type="transmembrane region" description="Helical" evidence="1">
    <location>
        <begin position="99"/>
        <end position="120"/>
    </location>
</feature>
<accession>A0A6I6MQ11</accession>
<organism evidence="2 3">
    <name type="scientific">Terricaulis silvestris</name>
    <dbReference type="NCBI Taxonomy" id="2686094"/>
    <lineage>
        <taxon>Bacteria</taxon>
        <taxon>Pseudomonadati</taxon>
        <taxon>Pseudomonadota</taxon>
        <taxon>Alphaproteobacteria</taxon>
        <taxon>Caulobacterales</taxon>
        <taxon>Caulobacteraceae</taxon>
        <taxon>Terricaulis</taxon>
    </lineage>
</organism>
<dbReference type="InterPro" id="IPR026898">
    <property type="entry name" value="PrsW"/>
</dbReference>
<keyword evidence="1" id="KW-0472">Membrane</keyword>
<feature type="transmembrane region" description="Helical" evidence="1">
    <location>
        <begin position="174"/>
        <end position="193"/>
    </location>
</feature>
<dbReference type="PANTHER" id="PTHR36844:SF1">
    <property type="entry name" value="PROTEASE PRSW"/>
    <property type="match status" value="1"/>
</dbReference>
<dbReference type="KEGG" id="tsv:DSM104635_00424"/>
<feature type="transmembrane region" description="Helical" evidence="1">
    <location>
        <begin position="132"/>
        <end position="153"/>
    </location>
</feature>
<keyword evidence="1" id="KW-0812">Transmembrane</keyword>
<feature type="transmembrane region" description="Helical" evidence="1">
    <location>
        <begin position="199"/>
        <end position="217"/>
    </location>
</feature>
<feature type="transmembrane region" description="Helical" evidence="1">
    <location>
        <begin position="6"/>
        <end position="25"/>
    </location>
</feature>
<dbReference type="PANTHER" id="PTHR36844">
    <property type="entry name" value="PROTEASE PRSW"/>
    <property type="match status" value="1"/>
</dbReference>
<dbReference type="EMBL" id="CP047045">
    <property type="protein sequence ID" value="QGZ93612.1"/>
    <property type="molecule type" value="Genomic_DNA"/>
</dbReference>
<evidence type="ECO:0000313" key="2">
    <source>
        <dbReference type="EMBL" id="QGZ93612.1"/>
    </source>
</evidence>
<keyword evidence="3" id="KW-1185">Reference proteome</keyword>
<reference evidence="3" key="1">
    <citation type="submission" date="2019-12" db="EMBL/GenBank/DDBJ databases">
        <title>Complete genome of Terracaulis silvestris 0127_4.</title>
        <authorList>
            <person name="Vieira S."/>
            <person name="Riedel T."/>
            <person name="Sproer C."/>
            <person name="Pascual J."/>
            <person name="Boedeker C."/>
            <person name="Overmann J."/>
        </authorList>
    </citation>
    <scope>NUCLEOTIDE SEQUENCE [LARGE SCALE GENOMIC DNA]</scope>
    <source>
        <strain evidence="3">0127_4</strain>
    </source>
</reference>
<dbReference type="GO" id="GO:0008233">
    <property type="term" value="F:peptidase activity"/>
    <property type="evidence" value="ECO:0007669"/>
    <property type="project" value="InterPro"/>
</dbReference>
<evidence type="ECO:0000313" key="3">
    <source>
        <dbReference type="Proteomes" id="UP000431269"/>
    </source>
</evidence>
<protein>
    <recommendedName>
        <fullName evidence="4">Protease PrsW</fullName>
    </recommendedName>
</protein>
<proteinExistence type="predicted"/>
<name>A0A6I6MQ11_9CAUL</name>
<feature type="transmembrane region" description="Helical" evidence="1">
    <location>
        <begin position="37"/>
        <end position="54"/>
    </location>
</feature>
<evidence type="ECO:0000256" key="1">
    <source>
        <dbReference type="SAM" id="Phobius"/>
    </source>
</evidence>